<feature type="region of interest" description="Disordered" evidence="2">
    <location>
        <begin position="113"/>
        <end position="151"/>
    </location>
</feature>
<dbReference type="EMBL" id="BQXS01009963">
    <property type="protein sequence ID" value="GKT32267.1"/>
    <property type="molecule type" value="Genomic_DNA"/>
</dbReference>
<evidence type="ECO:0000313" key="3">
    <source>
        <dbReference type="EMBL" id="GKT32267.1"/>
    </source>
</evidence>
<evidence type="ECO:0000256" key="1">
    <source>
        <dbReference type="SAM" id="Coils"/>
    </source>
</evidence>
<sequence>MSEQSSVYHWKAQQSLLDEAREDAMKAMENRLHSVQEQTSLLKKKYDSALSTIIKHERKIVELNEIIESQKSRISISEEEHNSSISIEQAKNQQLVSKIESLRKMLDDLMSAQKDKPKKVEKDPLEGEIGSLETNEESEDFQVSEDKEDEDKDLPTLISKQMHLDIVKQREQEIDALKAKLSEERANFEAKLSSYVPISKMHSMEKSHGNRMNAMASEMSSLHMNVSHLRDALRRSREAISALTEKNKLMSTSASTSKEHAKQSDRHTMYIMNELGKAKSQVSMAEQRAETLAQNEAQLKAALAASKSALTDLEKKYSEQASGSMIFVSASKRLGERVSDLEREVEQLRKEKLLMRDAIEKNEAMCRKKDRDHHEQLLSLSQKSVRRVAEVRNGKFSSKDRSGETNGDELLAEDLLDSPSPTDVTSSLVKTGAILVKIEHLLSIGYGDTTIISPHIDMLLTLNSSHSTFFYELTSSIKRLKEQNCSLEEKVMQKDISLSEMEEKYAKVREDLTKSERRAEIMMLGACDSQRELILGASRASSSSILPLDRKEHDTPRLVPRSVHHEGLMKDMEKYSSHIKVQRSHHHSKAYSELYDSKTTSSYVPTPGKSPQAMRKDNK</sequence>
<protein>
    <submittedName>
        <fullName evidence="3">Uncharacterized protein</fullName>
    </submittedName>
</protein>
<organism evidence="3 4">
    <name type="scientific">Aduncisulcus paluster</name>
    <dbReference type="NCBI Taxonomy" id="2918883"/>
    <lineage>
        <taxon>Eukaryota</taxon>
        <taxon>Metamonada</taxon>
        <taxon>Carpediemonas-like organisms</taxon>
        <taxon>Aduncisulcus</taxon>
    </lineage>
</organism>
<gene>
    <name evidence="3" type="ORF">ADUPG1_006455</name>
</gene>
<proteinExistence type="predicted"/>
<feature type="coiled-coil region" evidence="1">
    <location>
        <begin position="25"/>
        <end position="112"/>
    </location>
</feature>
<comment type="caution">
    <text evidence="3">The sequence shown here is derived from an EMBL/GenBank/DDBJ whole genome shotgun (WGS) entry which is preliminary data.</text>
</comment>
<feature type="coiled-coil region" evidence="1">
    <location>
        <begin position="275"/>
        <end position="361"/>
    </location>
</feature>
<feature type="compositionally biased region" description="Acidic residues" evidence="2">
    <location>
        <begin position="134"/>
        <end position="151"/>
    </location>
</feature>
<accession>A0ABQ5KID3</accession>
<name>A0ABQ5KID3_9EUKA</name>
<feature type="region of interest" description="Disordered" evidence="2">
    <location>
        <begin position="573"/>
        <end position="619"/>
    </location>
</feature>
<feature type="compositionally biased region" description="Basic residues" evidence="2">
    <location>
        <begin position="580"/>
        <end position="589"/>
    </location>
</feature>
<reference evidence="3" key="1">
    <citation type="submission" date="2022-03" db="EMBL/GenBank/DDBJ databases">
        <title>Draft genome sequence of Aduncisulcus paluster, a free-living microaerophilic Fornicata.</title>
        <authorList>
            <person name="Yuyama I."/>
            <person name="Kume K."/>
            <person name="Tamura T."/>
            <person name="Inagaki Y."/>
            <person name="Hashimoto T."/>
        </authorList>
    </citation>
    <scope>NUCLEOTIDE SEQUENCE</scope>
    <source>
        <strain evidence="3">NY0171</strain>
    </source>
</reference>
<feature type="compositionally biased region" description="Basic and acidic residues" evidence="2">
    <location>
        <begin position="113"/>
        <end position="125"/>
    </location>
</feature>
<dbReference type="Proteomes" id="UP001057375">
    <property type="component" value="Unassembled WGS sequence"/>
</dbReference>
<evidence type="ECO:0000256" key="2">
    <source>
        <dbReference type="SAM" id="MobiDB-lite"/>
    </source>
</evidence>
<keyword evidence="1" id="KW-0175">Coiled coil</keyword>
<evidence type="ECO:0000313" key="4">
    <source>
        <dbReference type="Proteomes" id="UP001057375"/>
    </source>
</evidence>
<keyword evidence="4" id="KW-1185">Reference proteome</keyword>